<sequence>MSKNFFPPGVIKRFLQPSEFTYSIAGILGIPLYHATKKVPRKTHHSLNQAFAFLWIYYKQHPKRTHTSCQGLMRMVGSSVYVTVTEKKPPGVVLG</sequence>
<dbReference type="Proteomes" id="UP001054945">
    <property type="component" value="Unassembled WGS sequence"/>
</dbReference>
<dbReference type="AlphaFoldDB" id="A0AAV4NJ08"/>
<proteinExistence type="predicted"/>
<accession>A0AAV4NJ08</accession>
<comment type="caution">
    <text evidence="1">The sequence shown here is derived from an EMBL/GenBank/DDBJ whole genome shotgun (WGS) entry which is preliminary data.</text>
</comment>
<gene>
    <name evidence="1" type="ORF">CEXT_606951</name>
</gene>
<evidence type="ECO:0000313" key="2">
    <source>
        <dbReference type="Proteomes" id="UP001054945"/>
    </source>
</evidence>
<evidence type="ECO:0000313" key="1">
    <source>
        <dbReference type="EMBL" id="GIX84473.1"/>
    </source>
</evidence>
<organism evidence="1 2">
    <name type="scientific">Caerostris extrusa</name>
    <name type="common">Bark spider</name>
    <name type="synonym">Caerostris bankana</name>
    <dbReference type="NCBI Taxonomy" id="172846"/>
    <lineage>
        <taxon>Eukaryota</taxon>
        <taxon>Metazoa</taxon>
        <taxon>Ecdysozoa</taxon>
        <taxon>Arthropoda</taxon>
        <taxon>Chelicerata</taxon>
        <taxon>Arachnida</taxon>
        <taxon>Araneae</taxon>
        <taxon>Araneomorphae</taxon>
        <taxon>Entelegynae</taxon>
        <taxon>Araneoidea</taxon>
        <taxon>Araneidae</taxon>
        <taxon>Caerostris</taxon>
    </lineage>
</organism>
<reference evidence="1 2" key="1">
    <citation type="submission" date="2021-06" db="EMBL/GenBank/DDBJ databases">
        <title>Caerostris extrusa draft genome.</title>
        <authorList>
            <person name="Kono N."/>
            <person name="Arakawa K."/>
        </authorList>
    </citation>
    <scope>NUCLEOTIDE SEQUENCE [LARGE SCALE GENOMIC DNA]</scope>
</reference>
<dbReference type="EMBL" id="BPLR01003429">
    <property type="protein sequence ID" value="GIX84473.1"/>
    <property type="molecule type" value="Genomic_DNA"/>
</dbReference>
<protein>
    <submittedName>
        <fullName evidence="1">Uncharacterized protein</fullName>
    </submittedName>
</protein>
<name>A0AAV4NJ08_CAEEX</name>
<keyword evidence="2" id="KW-1185">Reference proteome</keyword>